<dbReference type="PANTHER" id="PTHR43847:SF1">
    <property type="entry name" value="BLL3993 PROTEIN"/>
    <property type="match status" value="1"/>
</dbReference>
<evidence type="ECO:0000313" key="6">
    <source>
        <dbReference type="EMBL" id="OQP63021.1"/>
    </source>
</evidence>
<evidence type="ECO:0000256" key="3">
    <source>
        <dbReference type="ARBA" id="ARBA00022989"/>
    </source>
</evidence>
<keyword evidence="7" id="KW-1185">Reference proteome</keyword>
<keyword evidence="4 5" id="KW-0472">Membrane</keyword>
<organism evidence="6 7">
    <name type="scientific">Niastella populi</name>
    <dbReference type="NCBI Taxonomy" id="550983"/>
    <lineage>
        <taxon>Bacteria</taxon>
        <taxon>Pseudomonadati</taxon>
        <taxon>Bacteroidota</taxon>
        <taxon>Chitinophagia</taxon>
        <taxon>Chitinophagales</taxon>
        <taxon>Chitinophagaceae</taxon>
        <taxon>Niastella</taxon>
    </lineage>
</organism>
<evidence type="ECO:0000256" key="1">
    <source>
        <dbReference type="ARBA" id="ARBA00004127"/>
    </source>
</evidence>
<proteinExistence type="predicted"/>
<evidence type="ECO:0000256" key="2">
    <source>
        <dbReference type="ARBA" id="ARBA00022692"/>
    </source>
</evidence>
<comment type="caution">
    <text evidence="6">The sequence shown here is derived from an EMBL/GenBank/DDBJ whole genome shotgun (WGS) entry which is preliminary data.</text>
</comment>
<feature type="transmembrane region" description="Helical" evidence="5">
    <location>
        <begin position="40"/>
        <end position="63"/>
    </location>
</feature>
<gene>
    <name evidence="6" type="ORF">A4R26_17750</name>
</gene>
<protein>
    <submittedName>
        <fullName evidence="6">Uncharacterized protein</fullName>
    </submittedName>
</protein>
<name>A0A1V9FXD0_9BACT</name>
<dbReference type="EMBL" id="LWBP01000112">
    <property type="protein sequence ID" value="OQP63021.1"/>
    <property type="molecule type" value="Genomic_DNA"/>
</dbReference>
<dbReference type="InterPro" id="IPR052527">
    <property type="entry name" value="Metal_cation-efflux_comp"/>
</dbReference>
<evidence type="ECO:0000313" key="7">
    <source>
        <dbReference type="Proteomes" id="UP000192276"/>
    </source>
</evidence>
<dbReference type="GO" id="GO:0012505">
    <property type="term" value="C:endomembrane system"/>
    <property type="evidence" value="ECO:0007669"/>
    <property type="project" value="UniProtKB-SubCell"/>
</dbReference>
<dbReference type="OrthoDB" id="9809773at2"/>
<dbReference type="InterPro" id="IPR007318">
    <property type="entry name" value="Phopholipid_MeTrfase"/>
</dbReference>
<dbReference type="Gene3D" id="1.20.120.1630">
    <property type="match status" value="1"/>
</dbReference>
<accession>A0A1V9FXD0</accession>
<keyword evidence="2 5" id="KW-0812">Transmembrane</keyword>
<dbReference type="Pfam" id="PF04191">
    <property type="entry name" value="PEMT"/>
    <property type="match status" value="1"/>
</dbReference>
<dbReference type="Proteomes" id="UP000192276">
    <property type="component" value="Unassembled WGS sequence"/>
</dbReference>
<dbReference type="PANTHER" id="PTHR43847">
    <property type="entry name" value="BLL3993 PROTEIN"/>
    <property type="match status" value="1"/>
</dbReference>
<feature type="transmembrane region" description="Helical" evidence="5">
    <location>
        <begin position="75"/>
        <end position="96"/>
    </location>
</feature>
<reference evidence="7" key="1">
    <citation type="submission" date="2016-04" db="EMBL/GenBank/DDBJ databases">
        <authorList>
            <person name="Chen L."/>
            <person name="Zhuang W."/>
            <person name="Wang G."/>
        </authorList>
    </citation>
    <scope>NUCLEOTIDE SEQUENCE [LARGE SCALE GENOMIC DNA]</scope>
    <source>
        <strain evidence="7">208</strain>
    </source>
</reference>
<sequence>MFIINHMILVVLWLLFGFLHSLLAANWWKRIMQRRLGAGFKYYHFAYSVFAALTLIGILVFQITMESRLLYVAPVWVNLLLCLPVLAGLAIMVVVIRKYFFSLSGISVFYKQQAPVVLEQGGLHRYVRHPLYFGTLLFIWALFLVFPYLNNLLACCVITLYTVLGARLEEKKLVTQFGEQYVLYKQRVPMIFPGRFMPRK</sequence>
<feature type="transmembrane region" description="Helical" evidence="5">
    <location>
        <begin position="131"/>
        <end position="164"/>
    </location>
</feature>
<dbReference type="AlphaFoldDB" id="A0A1V9FXD0"/>
<comment type="subcellular location">
    <subcellularLocation>
        <location evidence="1">Endomembrane system</location>
        <topology evidence="1">Multi-pass membrane protein</topology>
    </subcellularLocation>
</comment>
<dbReference type="STRING" id="550983.A4R26_17750"/>
<dbReference type="RefSeq" id="WP_081163903.1">
    <property type="nucleotide sequence ID" value="NZ_LWBP01000112.1"/>
</dbReference>
<keyword evidence="3 5" id="KW-1133">Transmembrane helix</keyword>
<evidence type="ECO:0000256" key="5">
    <source>
        <dbReference type="SAM" id="Phobius"/>
    </source>
</evidence>
<evidence type="ECO:0000256" key="4">
    <source>
        <dbReference type="ARBA" id="ARBA00023136"/>
    </source>
</evidence>